<proteinExistence type="predicted"/>
<organism evidence="2 3">
    <name type="scientific">Candidatus Thermoflexus japonica</name>
    <dbReference type="NCBI Taxonomy" id="2035417"/>
    <lineage>
        <taxon>Bacteria</taxon>
        <taxon>Bacillati</taxon>
        <taxon>Chloroflexota</taxon>
        <taxon>Thermoflexia</taxon>
        <taxon>Thermoflexales</taxon>
        <taxon>Thermoflexaceae</taxon>
        <taxon>Thermoflexus</taxon>
    </lineage>
</organism>
<dbReference type="Proteomes" id="UP000236642">
    <property type="component" value="Unassembled WGS sequence"/>
</dbReference>
<feature type="compositionally biased region" description="Basic and acidic residues" evidence="1">
    <location>
        <begin position="34"/>
        <end position="46"/>
    </location>
</feature>
<feature type="compositionally biased region" description="Basic and acidic residues" evidence="1">
    <location>
        <begin position="53"/>
        <end position="64"/>
    </location>
</feature>
<feature type="compositionally biased region" description="Basic and acidic residues" evidence="1">
    <location>
        <begin position="87"/>
        <end position="98"/>
    </location>
</feature>
<feature type="compositionally biased region" description="Basic and acidic residues" evidence="1">
    <location>
        <begin position="105"/>
        <end position="121"/>
    </location>
</feature>
<evidence type="ECO:0000313" key="3">
    <source>
        <dbReference type="Proteomes" id="UP000236642"/>
    </source>
</evidence>
<evidence type="ECO:0000256" key="1">
    <source>
        <dbReference type="SAM" id="MobiDB-lite"/>
    </source>
</evidence>
<gene>
    <name evidence="2" type="ORF">HRbin22_01149</name>
</gene>
<dbReference type="AlphaFoldDB" id="A0A2H5Y628"/>
<evidence type="ECO:0000313" key="2">
    <source>
        <dbReference type="EMBL" id="GBD08903.1"/>
    </source>
</evidence>
<feature type="region of interest" description="Disordered" evidence="1">
    <location>
        <begin position="1"/>
        <end position="213"/>
    </location>
</feature>
<protein>
    <submittedName>
        <fullName evidence="2">Uncharacterized protein</fullName>
    </submittedName>
</protein>
<sequence>MAGLWVSNEFDLHGPSAIGRPPPAAIRFASAQADARREAPPKADFHRRNRPAPRREGVSKEFDQGRPSADGRPPPAAIRFASAQADAGREAPLEADFNRRRRPTPRREGVSNEFALHRPSADGRPPPAKRHPASAQADAPARSASGGGFPSAHQAGAPARGRVEGIRPGEAFGRWPASAGRNPLRVGAGRRGARSASEGRFQSVPRGGAWQGA</sequence>
<comment type="caution">
    <text evidence="2">The sequence shown here is derived from an EMBL/GenBank/DDBJ whole genome shotgun (WGS) entry which is preliminary data.</text>
</comment>
<accession>A0A2H5Y628</accession>
<feature type="compositionally biased region" description="Low complexity" evidence="1">
    <location>
        <begin position="133"/>
        <end position="144"/>
    </location>
</feature>
<reference evidence="3" key="1">
    <citation type="submission" date="2017-09" db="EMBL/GenBank/DDBJ databases">
        <title>Metaegenomics of thermophilic ammonia-oxidizing enrichment culture.</title>
        <authorList>
            <person name="Kato S."/>
            <person name="Suzuki K."/>
        </authorList>
    </citation>
    <scope>NUCLEOTIDE SEQUENCE [LARGE SCALE GENOMIC DNA]</scope>
</reference>
<dbReference type="EMBL" id="BEHY01000021">
    <property type="protein sequence ID" value="GBD08903.1"/>
    <property type="molecule type" value="Genomic_DNA"/>
</dbReference>
<name>A0A2H5Y628_9CHLR</name>